<proteinExistence type="predicted"/>
<feature type="region of interest" description="Disordered" evidence="1">
    <location>
        <begin position="1"/>
        <end position="79"/>
    </location>
</feature>
<accession>A0AAE1BMQ6</accession>
<evidence type="ECO:0000256" key="1">
    <source>
        <dbReference type="SAM" id="MobiDB-lite"/>
    </source>
</evidence>
<dbReference type="AlphaFoldDB" id="A0AAE1BMQ6"/>
<reference evidence="2" key="1">
    <citation type="submission" date="2023-10" db="EMBL/GenBank/DDBJ databases">
        <title>Genome assemblies of two species of porcelain crab, Petrolisthes cinctipes and Petrolisthes manimaculis (Anomura: Porcellanidae).</title>
        <authorList>
            <person name="Angst P."/>
        </authorList>
    </citation>
    <scope>NUCLEOTIDE SEQUENCE</scope>
    <source>
        <strain evidence="2">PB745_01</strain>
        <tissue evidence="2">Gill</tissue>
    </source>
</reference>
<evidence type="ECO:0000313" key="2">
    <source>
        <dbReference type="EMBL" id="KAK3853566.1"/>
    </source>
</evidence>
<evidence type="ECO:0000313" key="3">
    <source>
        <dbReference type="Proteomes" id="UP001286313"/>
    </source>
</evidence>
<comment type="caution">
    <text evidence="2">The sequence shown here is derived from an EMBL/GenBank/DDBJ whole genome shotgun (WGS) entry which is preliminary data.</text>
</comment>
<dbReference type="EMBL" id="JAWQEG010006913">
    <property type="protein sequence ID" value="KAK3853566.1"/>
    <property type="molecule type" value="Genomic_DNA"/>
</dbReference>
<sequence>MTNEADQKKGEEAKKENQGRLPSQENEVGPQNDLMAAQPTPKVMSVVRVGSEGAEPHYNPDPTPVTEGGGDVTSPRPFLYVSTTAPAGEAPAAAAAPSTEASPARGGATDICLKRTSALLETSCPALEDI</sequence>
<feature type="compositionally biased region" description="Basic and acidic residues" evidence="1">
    <location>
        <begin position="1"/>
        <end position="18"/>
    </location>
</feature>
<name>A0AAE1BMQ6_PETCI</name>
<dbReference type="Proteomes" id="UP001286313">
    <property type="component" value="Unassembled WGS sequence"/>
</dbReference>
<keyword evidence="3" id="KW-1185">Reference proteome</keyword>
<protein>
    <submittedName>
        <fullName evidence="2">Uncharacterized protein</fullName>
    </submittedName>
</protein>
<organism evidence="2 3">
    <name type="scientific">Petrolisthes cinctipes</name>
    <name type="common">Flat porcelain crab</name>
    <dbReference type="NCBI Taxonomy" id="88211"/>
    <lineage>
        <taxon>Eukaryota</taxon>
        <taxon>Metazoa</taxon>
        <taxon>Ecdysozoa</taxon>
        <taxon>Arthropoda</taxon>
        <taxon>Crustacea</taxon>
        <taxon>Multicrustacea</taxon>
        <taxon>Malacostraca</taxon>
        <taxon>Eumalacostraca</taxon>
        <taxon>Eucarida</taxon>
        <taxon>Decapoda</taxon>
        <taxon>Pleocyemata</taxon>
        <taxon>Anomura</taxon>
        <taxon>Galatheoidea</taxon>
        <taxon>Porcellanidae</taxon>
        <taxon>Petrolisthes</taxon>
    </lineage>
</organism>
<gene>
    <name evidence="2" type="ORF">Pcinc_039903</name>
</gene>